<dbReference type="CDD" id="cd18803">
    <property type="entry name" value="SF2_C_secA"/>
    <property type="match status" value="1"/>
</dbReference>
<keyword evidence="8" id="KW-0653">Protein transport</keyword>
<evidence type="ECO:0000256" key="2">
    <source>
        <dbReference type="ARBA" id="ARBA00007650"/>
    </source>
</evidence>
<evidence type="ECO:0000256" key="8">
    <source>
        <dbReference type="ARBA" id="ARBA00022927"/>
    </source>
</evidence>
<dbReference type="NCBIfam" id="TIGR00963">
    <property type="entry name" value="secA"/>
    <property type="match status" value="1"/>
</dbReference>
<evidence type="ECO:0000256" key="1">
    <source>
        <dbReference type="ARBA" id="ARBA00004413"/>
    </source>
</evidence>
<feature type="domain" description="Helicase ATP-binding" evidence="12">
    <location>
        <begin position="91"/>
        <end position="249"/>
    </location>
</feature>
<dbReference type="PRINTS" id="PR00906">
    <property type="entry name" value="SECA"/>
</dbReference>
<dbReference type="Gene3D" id="3.90.1440.10">
    <property type="entry name" value="SecA, preprotein cross-linking domain"/>
    <property type="match status" value="1"/>
</dbReference>
<keyword evidence="3" id="KW-0813">Transport</keyword>
<dbReference type="GO" id="GO:0006886">
    <property type="term" value="P:intracellular protein transport"/>
    <property type="evidence" value="ECO:0007669"/>
    <property type="project" value="InterPro"/>
</dbReference>
<dbReference type="GO" id="GO:0031522">
    <property type="term" value="C:cell envelope Sec protein transport complex"/>
    <property type="evidence" value="ECO:0007669"/>
    <property type="project" value="TreeGrafter"/>
</dbReference>
<evidence type="ECO:0000256" key="6">
    <source>
        <dbReference type="ARBA" id="ARBA00022741"/>
    </source>
</evidence>
<evidence type="ECO:0000259" key="13">
    <source>
        <dbReference type="PROSITE" id="PS51194"/>
    </source>
</evidence>
<evidence type="ECO:0000259" key="12">
    <source>
        <dbReference type="PROSITE" id="PS51192"/>
    </source>
</evidence>
<dbReference type="GO" id="GO:0006605">
    <property type="term" value="P:protein targeting"/>
    <property type="evidence" value="ECO:0007669"/>
    <property type="project" value="InterPro"/>
</dbReference>
<dbReference type="CDD" id="cd17928">
    <property type="entry name" value="DEXDc_SecA"/>
    <property type="match status" value="1"/>
</dbReference>
<dbReference type="PROSITE" id="PS01312">
    <property type="entry name" value="SECA"/>
    <property type="match status" value="1"/>
</dbReference>
<dbReference type="Pfam" id="PF21090">
    <property type="entry name" value="P-loop_SecA"/>
    <property type="match status" value="1"/>
</dbReference>
<dbReference type="FunFam" id="3.40.50.300:FF:000334">
    <property type="entry name" value="Protein translocase subunit SecA"/>
    <property type="match status" value="1"/>
</dbReference>
<comment type="similarity">
    <text evidence="2">Belongs to the SecA family.</text>
</comment>
<evidence type="ECO:0000256" key="4">
    <source>
        <dbReference type="ARBA" id="ARBA00022475"/>
    </source>
</evidence>
<evidence type="ECO:0000256" key="5">
    <source>
        <dbReference type="ARBA" id="ARBA00022490"/>
    </source>
</evidence>
<keyword evidence="11" id="KW-0472">Membrane</keyword>
<dbReference type="SUPFAM" id="SSF81886">
    <property type="entry name" value="Helical scaffold and wing domains of SecA"/>
    <property type="match status" value="1"/>
</dbReference>
<dbReference type="GO" id="GO:0005886">
    <property type="term" value="C:plasma membrane"/>
    <property type="evidence" value="ECO:0007669"/>
    <property type="project" value="UniProtKB-SubCell"/>
</dbReference>
<dbReference type="SMART" id="SM00957">
    <property type="entry name" value="SecA_DEAD"/>
    <property type="match status" value="1"/>
</dbReference>
<dbReference type="EMBL" id="UINC01000388">
    <property type="protein sequence ID" value="SUZ54437.1"/>
    <property type="molecule type" value="Genomic_DNA"/>
</dbReference>
<dbReference type="InterPro" id="IPR001650">
    <property type="entry name" value="Helicase_C-like"/>
</dbReference>
<protein>
    <submittedName>
        <fullName evidence="15">Uncharacterized protein</fullName>
    </submittedName>
</protein>
<evidence type="ECO:0000256" key="10">
    <source>
        <dbReference type="ARBA" id="ARBA00023010"/>
    </source>
</evidence>
<proteinExistence type="inferred from homology"/>
<dbReference type="PANTHER" id="PTHR30612">
    <property type="entry name" value="SECA INNER MEMBRANE COMPONENT OF SEC PROTEIN SECRETION SYSTEM"/>
    <property type="match status" value="1"/>
</dbReference>
<keyword evidence="7" id="KW-0067">ATP-binding</keyword>
<dbReference type="GO" id="GO:0005829">
    <property type="term" value="C:cytosol"/>
    <property type="evidence" value="ECO:0007669"/>
    <property type="project" value="TreeGrafter"/>
</dbReference>
<dbReference type="Gene3D" id="1.10.3060.10">
    <property type="entry name" value="Helical scaffold and wing domains of SecA"/>
    <property type="match status" value="1"/>
</dbReference>
<dbReference type="PROSITE" id="PS51196">
    <property type="entry name" value="SECA_MOTOR_DEAD"/>
    <property type="match status" value="1"/>
</dbReference>
<organism evidence="15">
    <name type="scientific">marine metagenome</name>
    <dbReference type="NCBI Taxonomy" id="408172"/>
    <lineage>
        <taxon>unclassified sequences</taxon>
        <taxon>metagenomes</taxon>
        <taxon>ecological metagenomes</taxon>
    </lineage>
</organism>
<dbReference type="NCBIfam" id="NF006630">
    <property type="entry name" value="PRK09200.1"/>
    <property type="match status" value="1"/>
</dbReference>
<dbReference type="InterPro" id="IPR000185">
    <property type="entry name" value="SecA"/>
</dbReference>
<dbReference type="SUPFAM" id="SSF52540">
    <property type="entry name" value="P-loop containing nucleoside triphosphate hydrolases"/>
    <property type="match status" value="2"/>
</dbReference>
<dbReference type="PANTHER" id="PTHR30612:SF0">
    <property type="entry name" value="CHLOROPLAST PROTEIN-TRANSPORTING ATPASE"/>
    <property type="match status" value="1"/>
</dbReference>
<keyword evidence="9" id="KW-1278">Translocase</keyword>
<dbReference type="Gene3D" id="3.40.50.300">
    <property type="entry name" value="P-loop containing nucleotide triphosphate hydrolases"/>
    <property type="match status" value="2"/>
</dbReference>
<dbReference type="AlphaFoldDB" id="A0A381NIV6"/>
<dbReference type="InterPro" id="IPR044722">
    <property type="entry name" value="SecA_SF2_C"/>
</dbReference>
<keyword evidence="4" id="KW-1003">Cell membrane</keyword>
<dbReference type="HAMAP" id="MF_01382">
    <property type="entry name" value="SecA"/>
    <property type="match status" value="1"/>
</dbReference>
<evidence type="ECO:0000313" key="15">
    <source>
        <dbReference type="EMBL" id="SUZ54437.1"/>
    </source>
</evidence>
<dbReference type="InterPro" id="IPR011130">
    <property type="entry name" value="SecA_preprotein_X-link_dom"/>
</dbReference>
<dbReference type="SUPFAM" id="SSF81767">
    <property type="entry name" value="Pre-protein crosslinking domain of SecA"/>
    <property type="match status" value="1"/>
</dbReference>
<gene>
    <name evidence="15" type="ORF">METZ01_LOCUS7291</name>
</gene>
<dbReference type="GO" id="GO:0005524">
    <property type="term" value="F:ATP binding"/>
    <property type="evidence" value="ECO:0007669"/>
    <property type="project" value="UniProtKB-KW"/>
</dbReference>
<evidence type="ECO:0000256" key="11">
    <source>
        <dbReference type="ARBA" id="ARBA00023136"/>
    </source>
</evidence>
<reference evidence="15" key="1">
    <citation type="submission" date="2018-05" db="EMBL/GenBank/DDBJ databases">
        <authorList>
            <person name="Lanie J.A."/>
            <person name="Ng W.-L."/>
            <person name="Kazmierczak K.M."/>
            <person name="Andrzejewski T.M."/>
            <person name="Davidsen T.M."/>
            <person name="Wayne K.J."/>
            <person name="Tettelin H."/>
            <person name="Glass J.I."/>
            <person name="Rusch D."/>
            <person name="Podicherti R."/>
            <person name="Tsui H.-C.T."/>
            <person name="Winkler M.E."/>
        </authorList>
    </citation>
    <scope>NUCLEOTIDE SEQUENCE</scope>
</reference>
<feature type="domain" description="SecA family profile" evidence="14">
    <location>
        <begin position="5"/>
        <end position="598"/>
    </location>
</feature>
<dbReference type="InterPro" id="IPR011115">
    <property type="entry name" value="SecA_DEAD"/>
</dbReference>
<evidence type="ECO:0000256" key="9">
    <source>
        <dbReference type="ARBA" id="ARBA00022967"/>
    </source>
</evidence>
<comment type="subcellular location">
    <subcellularLocation>
        <location evidence="1">Cell membrane</location>
        <topology evidence="1">Peripheral membrane protein</topology>
        <orientation evidence="1">Cytoplasmic side</orientation>
    </subcellularLocation>
</comment>
<dbReference type="Pfam" id="PF07517">
    <property type="entry name" value="SecA_DEAD"/>
    <property type="match status" value="1"/>
</dbReference>
<accession>A0A381NIV6</accession>
<dbReference type="NCBIfam" id="NF009538">
    <property type="entry name" value="PRK12904.1"/>
    <property type="match status" value="1"/>
</dbReference>
<dbReference type="InterPro" id="IPR011116">
    <property type="entry name" value="SecA_Wing/Scaffold"/>
</dbReference>
<dbReference type="GO" id="GO:0043952">
    <property type="term" value="P:protein transport by the Sec complex"/>
    <property type="evidence" value="ECO:0007669"/>
    <property type="project" value="TreeGrafter"/>
</dbReference>
<evidence type="ECO:0000256" key="7">
    <source>
        <dbReference type="ARBA" id="ARBA00022840"/>
    </source>
</evidence>
<keyword evidence="10" id="KW-0811">Translocation</keyword>
<dbReference type="InterPro" id="IPR036670">
    <property type="entry name" value="SecA_X-link_sf"/>
</dbReference>
<dbReference type="PROSITE" id="PS51192">
    <property type="entry name" value="HELICASE_ATP_BIND_1"/>
    <property type="match status" value="1"/>
</dbReference>
<keyword evidence="6" id="KW-0547">Nucleotide-binding</keyword>
<evidence type="ECO:0000259" key="14">
    <source>
        <dbReference type="PROSITE" id="PS51196"/>
    </source>
</evidence>
<dbReference type="InterPro" id="IPR036266">
    <property type="entry name" value="SecA_Wing/Scaffold_sf"/>
</dbReference>
<evidence type="ECO:0000256" key="3">
    <source>
        <dbReference type="ARBA" id="ARBA00022448"/>
    </source>
</evidence>
<dbReference type="InterPro" id="IPR014018">
    <property type="entry name" value="SecA_motor_DEAD"/>
</dbReference>
<sequence>MPSLNSILNSFFGSSNDRKLGKFHSRVNEINALENFYEKLTDEDLKNKTKEFRDKVKNGTILDDLLNDAFAVVREASKRTLGQRHFDAQIIGGMVLNEGKIAEMKTGEGKTLASTLPVYLNSLSGEGVHIVTVNDYLAKRDAEWMGQIYNFLGLKAGVIIAGQNDEEKKQAYEADVTYGTNNEFGFDYLRDNMRHSFEQMFQKKRHFAIVDEVDSILIDEARTPLIISGVVEDKSNLYTSINKIVPKILENDIEIDEKTKSVNLTEEGNDRLDKTLFAEGLMDKNSSVYDIENVNLVHHINQALKAHKLFHKDTDYLIKDNQVIIIDEFTGRMMEGRRFSDGLHQALEAKEGVQIQPENQTLASITFQNYFRLYEKLSGMTGTALTEAEEFLDIYGLDVVAIPTNLPVERNDQDDEIYRTTDEKYEAIIENIKECYEKKQPVLVGTISIEKSEILSSLLKNQKIKHNVLNARYHEQEAQIIAQAGMYGSVTIATNMAGRGTDIQLGGNPEFESEKKQNDHQRQKNEVISAGGLFVIGTERHESRRIDNQLRGRSGRQGDPGKSKFYLSLEDDLMRVFGSERLDNILQRLGLDEGEAIVHPWINTALERAQKKVETRNFEIRKNLLRFDNVMNDQRKVIFDQRLEIILDEDLSETTKDMRHEVIYDTLDQFIPDKSYVDDWDIPELEKNIKRIYSSNISTWL</sequence>
<dbReference type="InterPro" id="IPR020937">
    <property type="entry name" value="SecA_CS"/>
</dbReference>
<feature type="domain" description="Helicase C-terminal" evidence="13">
    <location>
        <begin position="431"/>
        <end position="606"/>
    </location>
</feature>
<dbReference type="SMART" id="SM00958">
    <property type="entry name" value="SecA_PP_bind"/>
    <property type="match status" value="1"/>
</dbReference>
<dbReference type="FunFam" id="3.40.50.300:FF:000113">
    <property type="entry name" value="Preprotein translocase subunit SecA"/>
    <property type="match status" value="1"/>
</dbReference>
<name>A0A381NIV6_9ZZZZ</name>
<dbReference type="PROSITE" id="PS51194">
    <property type="entry name" value="HELICASE_CTER"/>
    <property type="match status" value="1"/>
</dbReference>
<keyword evidence="5" id="KW-0963">Cytoplasm</keyword>
<dbReference type="FunFam" id="3.90.1440.10:FF:000001">
    <property type="entry name" value="Preprotein translocase subunit SecA"/>
    <property type="match status" value="1"/>
</dbReference>
<dbReference type="InterPro" id="IPR027417">
    <property type="entry name" value="P-loop_NTPase"/>
</dbReference>
<dbReference type="Pfam" id="PF01043">
    <property type="entry name" value="SecA_PP_bind"/>
    <property type="match status" value="1"/>
</dbReference>
<dbReference type="InterPro" id="IPR014001">
    <property type="entry name" value="Helicase_ATP-bd"/>
</dbReference>
<dbReference type="GO" id="GO:0017038">
    <property type="term" value="P:protein import"/>
    <property type="evidence" value="ECO:0007669"/>
    <property type="project" value="InterPro"/>
</dbReference>
<dbReference type="Pfam" id="PF07516">
    <property type="entry name" value="SecA_SW"/>
    <property type="match status" value="1"/>
</dbReference>